<organism evidence="2 3">
    <name type="scientific">Alicyclobacillus mengziensis</name>
    <dbReference type="NCBI Taxonomy" id="2931921"/>
    <lineage>
        <taxon>Bacteria</taxon>
        <taxon>Bacillati</taxon>
        <taxon>Bacillota</taxon>
        <taxon>Bacilli</taxon>
        <taxon>Bacillales</taxon>
        <taxon>Alicyclobacillaceae</taxon>
        <taxon>Alicyclobacillus</taxon>
    </lineage>
</organism>
<dbReference type="RefSeq" id="WP_206656663.1">
    <property type="nucleotide sequence ID" value="NZ_CP071182.1"/>
</dbReference>
<dbReference type="EMBL" id="CP071182">
    <property type="protein sequence ID" value="QSO47304.1"/>
    <property type="molecule type" value="Genomic_DNA"/>
</dbReference>
<keyword evidence="1" id="KW-0732">Signal</keyword>
<protein>
    <recommendedName>
        <fullName evidence="4">Copper amine oxidase-like N-terminal domain-containing protein</fullName>
    </recommendedName>
</protein>
<evidence type="ECO:0008006" key="4">
    <source>
        <dbReference type="Google" id="ProtNLM"/>
    </source>
</evidence>
<evidence type="ECO:0000256" key="1">
    <source>
        <dbReference type="SAM" id="SignalP"/>
    </source>
</evidence>
<keyword evidence="3" id="KW-1185">Reference proteome</keyword>
<sequence length="324" mass="34544">MKFNKFGAAGLALAGMTSVAGLGTAPVMAATQSGYTMVATHIHLNGQTVSNPQHVVAKDPWSGANTTWVPIYYLQQALKQVGFQTTWNGTDLVFAKYPANWKFDVALGNPEANPIVAPAGQMQISLVAGGPPSMNLPKLVAKDPASGVNTTYVPIYYVDSVLTHDFGMGTTWDGVNWNLTGQGYSPISTKSYATAAEAANQIASIQGGALSGAPVDLGYGITAMESAGMGHARYEWQEGNWAIEVRYYTMNTGVKQVAENIVAYLHTHMLPAPNNHGVIIVNSTDTSTTFHPQTTIAWQEGIKVNELQQSGNPIQALETVVNNQ</sequence>
<accession>A0A9X7VYD0</accession>
<evidence type="ECO:0000313" key="3">
    <source>
        <dbReference type="Proteomes" id="UP000663505"/>
    </source>
</evidence>
<dbReference type="AlphaFoldDB" id="A0A9X7VYD0"/>
<proteinExistence type="predicted"/>
<name>A0A9X7VYD0_9BACL</name>
<gene>
    <name evidence="2" type="ORF">JZ786_23435</name>
</gene>
<feature type="signal peptide" evidence="1">
    <location>
        <begin position="1"/>
        <end position="29"/>
    </location>
</feature>
<dbReference type="Proteomes" id="UP000663505">
    <property type="component" value="Chromosome"/>
</dbReference>
<feature type="chain" id="PRO_5040893251" description="Copper amine oxidase-like N-terminal domain-containing protein" evidence="1">
    <location>
        <begin position="30"/>
        <end position="324"/>
    </location>
</feature>
<reference evidence="2 3" key="1">
    <citation type="submission" date="2021-02" db="EMBL/GenBank/DDBJ databases">
        <title>Alicyclobacillus curvatus sp. nov. and Alicyclobacillus mengziensis sp. nov., two acidophilic bacteria isolated from acid mine drainage.</title>
        <authorList>
            <person name="Huang Y."/>
        </authorList>
    </citation>
    <scope>NUCLEOTIDE SEQUENCE [LARGE SCALE GENOMIC DNA]</scope>
    <source>
        <strain evidence="2 3">S30H14</strain>
    </source>
</reference>
<evidence type="ECO:0000313" key="2">
    <source>
        <dbReference type="EMBL" id="QSO47304.1"/>
    </source>
</evidence>
<dbReference type="KEGG" id="afx:JZ786_23435"/>